<proteinExistence type="predicted"/>
<evidence type="ECO:0000313" key="3">
    <source>
        <dbReference type="Proteomes" id="UP001390339"/>
    </source>
</evidence>
<comment type="caution">
    <text evidence="2">The sequence shown here is derived from an EMBL/GenBank/DDBJ whole genome shotgun (WGS) entry which is preliminary data.</text>
</comment>
<gene>
    <name evidence="2" type="ORF">PGQ11_005077</name>
</gene>
<feature type="region of interest" description="Disordered" evidence="1">
    <location>
        <begin position="762"/>
        <end position="796"/>
    </location>
</feature>
<protein>
    <submittedName>
        <fullName evidence="2">Uncharacterized protein</fullName>
    </submittedName>
</protein>
<evidence type="ECO:0000313" key="2">
    <source>
        <dbReference type="EMBL" id="KAK8874563.1"/>
    </source>
</evidence>
<organism evidence="2 3">
    <name type="scientific">Apiospora arundinis</name>
    <dbReference type="NCBI Taxonomy" id="335852"/>
    <lineage>
        <taxon>Eukaryota</taxon>
        <taxon>Fungi</taxon>
        <taxon>Dikarya</taxon>
        <taxon>Ascomycota</taxon>
        <taxon>Pezizomycotina</taxon>
        <taxon>Sordariomycetes</taxon>
        <taxon>Xylariomycetidae</taxon>
        <taxon>Amphisphaeriales</taxon>
        <taxon>Apiosporaceae</taxon>
        <taxon>Apiospora</taxon>
    </lineage>
</organism>
<dbReference type="Proteomes" id="UP001390339">
    <property type="component" value="Unassembled WGS sequence"/>
</dbReference>
<feature type="region of interest" description="Disordered" evidence="1">
    <location>
        <begin position="696"/>
        <end position="717"/>
    </location>
</feature>
<name>A0ABR2JAF5_9PEZI</name>
<evidence type="ECO:0000256" key="1">
    <source>
        <dbReference type="SAM" id="MobiDB-lite"/>
    </source>
</evidence>
<dbReference type="EMBL" id="JAPCWZ010000003">
    <property type="protein sequence ID" value="KAK8874563.1"/>
    <property type="molecule type" value="Genomic_DNA"/>
</dbReference>
<keyword evidence="3" id="KW-1185">Reference proteome</keyword>
<accession>A0ABR2JAF5</accession>
<sequence length="796" mass="89434">MAGLPSEENIMMLESIHKCHTIHTNLRSTYGTRWEPWEAFRELVQNWRDGIIRSFDLDEKEFKVIREQKSEFEILYKALAPADTHSGQCLGYIRFSGNEKGGRVELVNRNASIQPGHFDLGGTTKRDDKNQAGVHGDGLKVALLVLMRAPQRHEICFTTGGFRWEPNFDKYNKLVINLTRLQTYDITMEERSSKPEFQEGLIPLLASPLDDVKFIIGLGDSVKVRDFHNWTKAALFLQEIGDDDIVSVAEGDLISSKHPLRGNLYLKGLLLKASKVGESASLTGKRLRFGYNFANGETNRDRQSLPTAGNEAKAIAAIWTSIIQKKPDLISELSHMLDTRKPEYADISHAGTFLQKEVIDKLKNHLTAAPFEKRWYYTLNEMNENTDLLKTIRGFGRVPKRLEESYWGLLHFRTAEEEQRSRFLKQEEEAIPDTPFAKDVHWYLSACLGSCGPTESARFICVEGAGLDPTTMWEKVGGLARIHRSWFLQDQAATELGLSTDTDPRILVSNTVKKLFRSLTLQIEEEKFGPSSASVESRSCAWHKETTLNRVEQRLLDCIQLKKHLTIKLTGPSHDPSLLVTWGSDAAWKLDKDFIRVEVHRASECAHLKYMLLAGEHKSAEKSCLSRGIQRPSEVQTCGIAGHYYQSDGGQVTLSGLKENEEYFAMIYNSSEPSSFTVVSENTVVLQRVAARPPSRLPPLPPSLFRAPSPSPSPSLLLPPPAAVPVVDNKRTYTLGEELDNINIVTPRKWFEATNAEGQEAVVGIPPQNAPKFTQKKTAVKRSASQSGTAKRPRHS</sequence>
<reference evidence="2 3" key="1">
    <citation type="journal article" date="2024" name="IMA Fungus">
        <title>Apiospora arundinis, a panoply of carbohydrate-active enzymes and secondary metabolites.</title>
        <authorList>
            <person name="Sorensen T."/>
            <person name="Petersen C."/>
            <person name="Muurmann A.T."/>
            <person name="Christiansen J.V."/>
            <person name="Brundto M.L."/>
            <person name="Overgaard C.K."/>
            <person name="Boysen A.T."/>
            <person name="Wollenberg R.D."/>
            <person name="Larsen T.O."/>
            <person name="Sorensen J.L."/>
            <person name="Nielsen K.L."/>
            <person name="Sondergaard T.E."/>
        </authorList>
    </citation>
    <scope>NUCLEOTIDE SEQUENCE [LARGE SCALE GENOMIC DNA]</scope>
    <source>
        <strain evidence="2 3">AAU 773</strain>
    </source>
</reference>